<feature type="region of interest" description="Disordered" evidence="1">
    <location>
        <begin position="1"/>
        <end position="26"/>
    </location>
</feature>
<dbReference type="AlphaFoldDB" id="A0AAU4K474"/>
<dbReference type="KEGG" id="whr:OG579_03520"/>
<evidence type="ECO:0000313" key="2">
    <source>
        <dbReference type="EMBL" id="WUM20913.1"/>
    </source>
</evidence>
<dbReference type="Proteomes" id="UP001432128">
    <property type="component" value="Chromosome"/>
</dbReference>
<sequence length="87" mass="9222">MSHPSPAQMPGRFGATAASAETSRVDPDAVVRGVADLLDRVDEVRRAAADHDAHDGPVDLTPLSAQAELLEQAHDVLTTALEQLDRV</sequence>
<dbReference type="EMBL" id="CP108021">
    <property type="protein sequence ID" value="WUM20913.1"/>
    <property type="molecule type" value="Genomic_DNA"/>
</dbReference>
<organism evidence="2 3">
    <name type="scientific">Williamsia herbipolensis</name>
    <dbReference type="NCBI Taxonomy" id="1603258"/>
    <lineage>
        <taxon>Bacteria</taxon>
        <taxon>Bacillati</taxon>
        <taxon>Actinomycetota</taxon>
        <taxon>Actinomycetes</taxon>
        <taxon>Mycobacteriales</taxon>
        <taxon>Nocardiaceae</taxon>
        <taxon>Williamsia</taxon>
    </lineage>
</organism>
<reference evidence="2 3" key="1">
    <citation type="submission" date="2022-10" db="EMBL/GenBank/DDBJ databases">
        <title>The complete genomes of actinobacterial strains from the NBC collection.</title>
        <authorList>
            <person name="Joergensen T.S."/>
            <person name="Alvarez Arevalo M."/>
            <person name="Sterndorff E.B."/>
            <person name="Faurdal D."/>
            <person name="Vuksanovic O."/>
            <person name="Mourched A.-S."/>
            <person name="Charusanti P."/>
            <person name="Shaw S."/>
            <person name="Blin K."/>
            <person name="Weber T."/>
        </authorList>
    </citation>
    <scope>NUCLEOTIDE SEQUENCE [LARGE SCALE GENOMIC DNA]</scope>
    <source>
        <strain evidence="2 3">NBC_00319</strain>
    </source>
</reference>
<protein>
    <submittedName>
        <fullName evidence="2">Uncharacterized protein</fullName>
    </submittedName>
</protein>
<dbReference type="RefSeq" id="WP_328858119.1">
    <property type="nucleotide sequence ID" value="NZ_CP108021.1"/>
</dbReference>
<name>A0AAU4K474_9NOCA</name>
<evidence type="ECO:0000256" key="1">
    <source>
        <dbReference type="SAM" id="MobiDB-lite"/>
    </source>
</evidence>
<proteinExistence type="predicted"/>
<evidence type="ECO:0000313" key="3">
    <source>
        <dbReference type="Proteomes" id="UP001432128"/>
    </source>
</evidence>
<accession>A0AAU4K474</accession>
<gene>
    <name evidence="2" type="ORF">OG579_03520</name>
</gene>
<keyword evidence="3" id="KW-1185">Reference proteome</keyword>